<evidence type="ECO:0000313" key="4">
    <source>
        <dbReference type="EMBL" id="MBB5436119.1"/>
    </source>
</evidence>
<gene>
    <name evidence="4" type="ORF">HDA36_006267</name>
</gene>
<feature type="compositionally biased region" description="Low complexity" evidence="2">
    <location>
        <begin position="7"/>
        <end position="21"/>
    </location>
</feature>
<feature type="compositionally biased region" description="Basic and acidic residues" evidence="2">
    <location>
        <begin position="1003"/>
        <end position="1013"/>
    </location>
</feature>
<dbReference type="AlphaFoldDB" id="A0A7W8VHJ7"/>
<dbReference type="SUPFAM" id="SSF82171">
    <property type="entry name" value="DPP6 N-terminal domain-like"/>
    <property type="match status" value="1"/>
</dbReference>
<dbReference type="SUPFAM" id="SSF51556">
    <property type="entry name" value="Metallo-dependent hydrolases"/>
    <property type="match status" value="1"/>
</dbReference>
<dbReference type="Pfam" id="PF07676">
    <property type="entry name" value="PD40"/>
    <property type="match status" value="5"/>
</dbReference>
<dbReference type="InterPro" id="IPR006680">
    <property type="entry name" value="Amidohydro-rel"/>
</dbReference>
<keyword evidence="5" id="KW-1185">Reference proteome</keyword>
<dbReference type="InterPro" id="IPR032466">
    <property type="entry name" value="Metal_Hydrolase"/>
</dbReference>
<feature type="region of interest" description="Disordered" evidence="2">
    <location>
        <begin position="1"/>
        <end position="32"/>
    </location>
</feature>
<dbReference type="Pfam" id="PF26549">
    <property type="entry name" value="Tricorn_N"/>
    <property type="match status" value="1"/>
</dbReference>
<dbReference type="InterPro" id="IPR011042">
    <property type="entry name" value="6-blade_b-propeller_TolB-like"/>
</dbReference>
<reference evidence="4 5" key="1">
    <citation type="submission" date="2020-08" db="EMBL/GenBank/DDBJ databases">
        <title>Sequencing the genomes of 1000 actinobacteria strains.</title>
        <authorList>
            <person name="Klenk H.-P."/>
        </authorList>
    </citation>
    <scope>NUCLEOTIDE SEQUENCE [LARGE SCALE GENOMIC DNA]</scope>
    <source>
        <strain evidence="4 5">DSM 44551</strain>
    </source>
</reference>
<evidence type="ECO:0000256" key="2">
    <source>
        <dbReference type="SAM" id="MobiDB-lite"/>
    </source>
</evidence>
<dbReference type="Pfam" id="PF01979">
    <property type="entry name" value="Amidohydro_1"/>
    <property type="match status" value="1"/>
</dbReference>
<dbReference type="Gene3D" id="2.30.40.10">
    <property type="entry name" value="Urease, subunit C, domain 1"/>
    <property type="match status" value="1"/>
</dbReference>
<name>A0A7W8VHJ7_9ACTN</name>
<comment type="caution">
    <text evidence="4">The sequence shown here is derived from an EMBL/GenBank/DDBJ whole genome shotgun (WGS) entry which is preliminary data.</text>
</comment>
<evidence type="ECO:0000313" key="5">
    <source>
        <dbReference type="Proteomes" id="UP000572635"/>
    </source>
</evidence>
<sequence>MSPAQRAAAAAAPAEGGAPEATVTQGTNISAAPSPDGRWIAFDLYTSIWLVPAEGGEARRLTGDLADATRPRFSPDSGQVAFQAYAEGNYHVYVIDLPDGKPRRLTSGPHDHREPAFSPDGTRIALASDRGDGYGIWVYDLESEELTAVTDTGADEAEPAWTPGGERIVYISDRSSVRSTDLDGSTEELVPAAEHTTLYSPAPGPGGRLAHIAAHADTVRLVVDGEPAGDDEDVFVGTVTWTGEDRLLYTADGAIRSRTPGGGAEDVAFSATVPYLRRERRRARRDIDDTAEQPVRGIASPVLSPDGRSVAFRALGALWVMRIGKKPKAVVDDGSFSSDPDWHPGGGALVYSSDREGAPALWRHDLDSGADERLTRLDGAQVYPRWSPDGERIAYQDQDGATWIYDTASGGTRQVLPELFQPGRPTWSPDGRTLALAAVRPRSRRFREGSSQILTVDLESGETAYTEPAPHRSLSTRGDDGPVWSPDGRHLAFVMESLLWVVPVDGRGAFTGEPRRLTSEPTDAPSWSGDSASLLYLCNGRLRRVSLEGGRPETVETPLTWRRKAPSGRVVVQAGALWDGRSDRLRRDVDIVIEGNRITSVEKRRKRAEEEGTTLVDATGLTVMPGLIDAHNHWHLRGREWGSRQGPLWLAYGVTTTRSPGDPVYQMLETREALDSGAITGPRYLATGEAVDGSRIYYDFMRTTYDADGVERELERAFELDYDLIKTYVRLPVRSQRTAIERAHAVDLPLTSHYLYPAVHLGMDGMEHTGATNRLGYSQTVSLLGRSYEDAVTLFAESGMSITPTLFTSSALYAEDRSLVEDERTEALFPAWEYRALVDKADAAGSDEPSARLARAALPGHVAMVRAVHEGGGTVLGGTDAPLDDIAISLHQNMRALVKYGFTPRAALTVTTSTTAEWLGLGEHLGTVEPGKLADLAAVEGDPLDDIAAAANVRITVANGTVHTREDLLKPFRERAGLRSSEEPTEQGDPLPSATADGPWWHGESERTAPHRC</sequence>
<dbReference type="SUPFAM" id="SSF51338">
    <property type="entry name" value="Composite domain of metallo-dependent hydrolases"/>
    <property type="match status" value="1"/>
</dbReference>
<comment type="similarity">
    <text evidence="1">Belongs to the TolB family.</text>
</comment>
<dbReference type="Gene3D" id="3.20.20.140">
    <property type="entry name" value="Metal-dependent hydrolases"/>
    <property type="match status" value="1"/>
</dbReference>
<dbReference type="EMBL" id="JACHDB010000002">
    <property type="protein sequence ID" value="MBB5436119.1"/>
    <property type="molecule type" value="Genomic_DNA"/>
</dbReference>
<feature type="domain" description="Amidohydrolase-related" evidence="3">
    <location>
        <begin position="622"/>
        <end position="961"/>
    </location>
</feature>
<dbReference type="Gene3D" id="2.120.10.30">
    <property type="entry name" value="TolB, C-terminal domain"/>
    <property type="match status" value="3"/>
</dbReference>
<feature type="compositionally biased region" description="Polar residues" evidence="2">
    <location>
        <begin position="22"/>
        <end position="31"/>
    </location>
</feature>
<accession>A0A7W8VHJ7</accession>
<dbReference type="GO" id="GO:0016810">
    <property type="term" value="F:hydrolase activity, acting on carbon-nitrogen (but not peptide) bonds"/>
    <property type="evidence" value="ECO:0007669"/>
    <property type="project" value="InterPro"/>
</dbReference>
<dbReference type="RefSeq" id="WP_184399416.1">
    <property type="nucleotide sequence ID" value="NZ_BAAAJD010000068.1"/>
</dbReference>
<protein>
    <submittedName>
        <fullName evidence="4">Tol biopolymer transport system component</fullName>
    </submittedName>
</protein>
<dbReference type="PANTHER" id="PTHR36842:SF1">
    <property type="entry name" value="PROTEIN TOLB"/>
    <property type="match status" value="1"/>
</dbReference>
<dbReference type="PANTHER" id="PTHR36842">
    <property type="entry name" value="PROTEIN TOLB HOMOLOG"/>
    <property type="match status" value="1"/>
</dbReference>
<organism evidence="4 5">
    <name type="scientific">Nocardiopsis composta</name>
    <dbReference type="NCBI Taxonomy" id="157465"/>
    <lineage>
        <taxon>Bacteria</taxon>
        <taxon>Bacillati</taxon>
        <taxon>Actinomycetota</taxon>
        <taxon>Actinomycetes</taxon>
        <taxon>Streptosporangiales</taxon>
        <taxon>Nocardiopsidaceae</taxon>
        <taxon>Nocardiopsis</taxon>
    </lineage>
</organism>
<evidence type="ECO:0000259" key="3">
    <source>
        <dbReference type="Pfam" id="PF01979"/>
    </source>
</evidence>
<feature type="region of interest" description="Disordered" evidence="2">
    <location>
        <begin position="975"/>
        <end position="1013"/>
    </location>
</feature>
<dbReference type="InterPro" id="IPR011059">
    <property type="entry name" value="Metal-dep_hydrolase_composite"/>
</dbReference>
<evidence type="ECO:0000256" key="1">
    <source>
        <dbReference type="ARBA" id="ARBA00009820"/>
    </source>
</evidence>
<dbReference type="InterPro" id="IPR011659">
    <property type="entry name" value="WD40"/>
</dbReference>
<dbReference type="Proteomes" id="UP000572635">
    <property type="component" value="Unassembled WGS sequence"/>
</dbReference>
<dbReference type="SUPFAM" id="SSF69304">
    <property type="entry name" value="Tricorn protease N-terminal domain"/>
    <property type="match status" value="1"/>
</dbReference>
<proteinExistence type="inferred from homology"/>